<dbReference type="EMBL" id="CM042881">
    <property type="protein sequence ID" value="KAI4387339.1"/>
    <property type="molecule type" value="Genomic_DNA"/>
</dbReference>
<name>A0ACB9S8F8_9MYRT</name>
<organism evidence="1 2">
    <name type="scientific">Melastoma candidum</name>
    <dbReference type="NCBI Taxonomy" id="119954"/>
    <lineage>
        <taxon>Eukaryota</taxon>
        <taxon>Viridiplantae</taxon>
        <taxon>Streptophyta</taxon>
        <taxon>Embryophyta</taxon>
        <taxon>Tracheophyta</taxon>
        <taxon>Spermatophyta</taxon>
        <taxon>Magnoliopsida</taxon>
        <taxon>eudicotyledons</taxon>
        <taxon>Gunneridae</taxon>
        <taxon>Pentapetalae</taxon>
        <taxon>rosids</taxon>
        <taxon>malvids</taxon>
        <taxon>Myrtales</taxon>
        <taxon>Melastomataceae</taxon>
        <taxon>Melastomatoideae</taxon>
        <taxon>Melastomateae</taxon>
        <taxon>Melastoma</taxon>
    </lineage>
</organism>
<reference evidence="2" key="1">
    <citation type="journal article" date="2023" name="Front. Plant Sci.">
        <title>Chromosomal-level genome assembly of Melastoma candidum provides insights into trichome evolution.</title>
        <authorList>
            <person name="Zhong Y."/>
            <person name="Wu W."/>
            <person name="Sun C."/>
            <person name="Zou P."/>
            <person name="Liu Y."/>
            <person name="Dai S."/>
            <person name="Zhou R."/>
        </authorList>
    </citation>
    <scope>NUCLEOTIDE SEQUENCE [LARGE SCALE GENOMIC DNA]</scope>
</reference>
<evidence type="ECO:0000313" key="2">
    <source>
        <dbReference type="Proteomes" id="UP001057402"/>
    </source>
</evidence>
<sequence>MGWWGRRTGDSVVCPGAVFVDSVWEACFFSRDVKVRFDAAGVELIAVGVGTPDKAQILADRRSPWTACILIPCARLTLFPGCTLVWDSHSSILQVQRSFQGSMQYKRP</sequence>
<comment type="caution">
    <text evidence="1">The sequence shown here is derived from an EMBL/GenBank/DDBJ whole genome shotgun (WGS) entry which is preliminary data.</text>
</comment>
<accession>A0ACB9S8F8</accession>
<protein>
    <submittedName>
        <fullName evidence="1">Uncharacterized protein</fullName>
    </submittedName>
</protein>
<dbReference type="Proteomes" id="UP001057402">
    <property type="component" value="Chromosome 2"/>
</dbReference>
<proteinExistence type="predicted"/>
<keyword evidence="2" id="KW-1185">Reference proteome</keyword>
<gene>
    <name evidence="1" type="ORF">MLD38_005179</name>
</gene>
<evidence type="ECO:0000313" key="1">
    <source>
        <dbReference type="EMBL" id="KAI4387339.1"/>
    </source>
</evidence>